<dbReference type="RefSeq" id="WP_185674810.1">
    <property type="nucleotide sequence ID" value="NZ_JACHVB010000014.1"/>
</dbReference>
<dbReference type="Gene3D" id="3.40.50.1820">
    <property type="entry name" value="alpha/beta hydrolase"/>
    <property type="match status" value="1"/>
</dbReference>
<dbReference type="Proteomes" id="UP000546464">
    <property type="component" value="Unassembled WGS sequence"/>
</dbReference>
<gene>
    <name evidence="1" type="ORF">H5P28_06010</name>
</gene>
<protein>
    <submittedName>
        <fullName evidence="1">Acetylxylan esterase</fullName>
    </submittedName>
</protein>
<reference evidence="1 2" key="1">
    <citation type="submission" date="2020-07" db="EMBL/GenBank/DDBJ databases">
        <authorList>
            <person name="Feng X."/>
        </authorList>
    </citation>
    <scope>NUCLEOTIDE SEQUENCE [LARGE SCALE GENOMIC DNA]</scope>
    <source>
        <strain evidence="1 2">JCM31066</strain>
    </source>
</reference>
<sequence>MSNYYYKIRLYIQMLVSALSVAFGCYPLLADEPVLDGFWDIANPIDNPFNIDMIAERDAEGVRTTEFYMDGEPFNGKETRMYAVYSRPIEEGNYPAVLRVHGSSLDKLPVEVSEYYAQNGFACLQVDWEYPSDKRPGLQSSYVAEGRMTTANYEAIDPAVDVMRNAILFLRRGLQFLRSRSEVNADEICVSGVSVGGQLTLILLGIEPEIRAASVKYGSISGYPGSYFGGIYEALNRVNDADYKAYWLERMDSANYLENYNAEVLIISGTDDVFYWMPTVLETWRRIPTEKRLLMWPSVNHRFINDETVPLAYFMSVLGLEKPWPEISSFRALRTDNGNRFEIEVEPGCEVERVTVIYKTDSRDRFRFQRDWKTLNARMAGNTWVAHSGQPLTRDGQLVAYAMITDANGRQSCSDTVEIPELPVWRDFTATSGLVHVPEEDHFNYRGEFEEDHRSFRYSGNAHRDASGAYAWQGNGAAVIPADADSKFVFYGVPGVSEKHFRLHGMARSMSGDSGTLNVSIQWNDQNRTLQDFSQKLTQNYQPFNIEGEVPHGACAGTLVIQSSEDGAVIDNIQSSYDHF</sequence>
<name>A0A842HES0_9BACT</name>
<dbReference type="InterPro" id="IPR029058">
    <property type="entry name" value="AB_hydrolase_fold"/>
</dbReference>
<evidence type="ECO:0000313" key="1">
    <source>
        <dbReference type="EMBL" id="MBC2593811.1"/>
    </source>
</evidence>
<keyword evidence="2" id="KW-1185">Reference proteome</keyword>
<dbReference type="PROSITE" id="PS51257">
    <property type="entry name" value="PROKAR_LIPOPROTEIN"/>
    <property type="match status" value="1"/>
</dbReference>
<comment type="caution">
    <text evidence="1">The sequence shown here is derived from an EMBL/GenBank/DDBJ whole genome shotgun (WGS) entry which is preliminary data.</text>
</comment>
<organism evidence="1 2">
    <name type="scientific">Ruficoccus amylovorans</name>
    <dbReference type="NCBI Taxonomy" id="1804625"/>
    <lineage>
        <taxon>Bacteria</taxon>
        <taxon>Pseudomonadati</taxon>
        <taxon>Verrucomicrobiota</taxon>
        <taxon>Opitutia</taxon>
        <taxon>Puniceicoccales</taxon>
        <taxon>Cerasicoccaceae</taxon>
        <taxon>Ruficoccus</taxon>
    </lineage>
</organism>
<accession>A0A842HES0</accession>
<dbReference type="Pfam" id="PF10142">
    <property type="entry name" value="PhoPQ_related"/>
    <property type="match status" value="1"/>
</dbReference>
<dbReference type="InterPro" id="IPR009199">
    <property type="entry name" value="PhoPQ-act_pathogen-rel_PqaA"/>
</dbReference>
<proteinExistence type="predicted"/>
<dbReference type="AlphaFoldDB" id="A0A842HES0"/>
<evidence type="ECO:0000313" key="2">
    <source>
        <dbReference type="Proteomes" id="UP000546464"/>
    </source>
</evidence>
<dbReference type="SUPFAM" id="SSF53474">
    <property type="entry name" value="alpha/beta-Hydrolases"/>
    <property type="match status" value="1"/>
</dbReference>
<dbReference type="EMBL" id="JACHVB010000014">
    <property type="protein sequence ID" value="MBC2593811.1"/>
    <property type="molecule type" value="Genomic_DNA"/>
</dbReference>